<evidence type="ECO:0000256" key="1">
    <source>
        <dbReference type="ARBA" id="ARBA00022598"/>
    </source>
</evidence>
<keyword evidence="2 4" id="KW-0547">Nucleotide-binding</keyword>
<dbReference type="Gene3D" id="3.30.1490.20">
    <property type="entry name" value="ATP-grasp fold, A domain"/>
    <property type="match status" value="1"/>
</dbReference>
<dbReference type="RefSeq" id="WP_319927024.1">
    <property type="nucleotide sequence ID" value="NZ_VCDP01000058.1"/>
</dbReference>
<dbReference type="InterPro" id="IPR013815">
    <property type="entry name" value="ATP_grasp_subdomain_1"/>
</dbReference>
<name>A0ABU4SNT6_9GAMM</name>
<protein>
    <recommendedName>
        <fullName evidence="5">ATP-grasp domain-containing protein</fullName>
    </recommendedName>
</protein>
<dbReference type="SUPFAM" id="SSF56059">
    <property type="entry name" value="Glutathione synthetase ATP-binding domain-like"/>
    <property type="match status" value="1"/>
</dbReference>
<evidence type="ECO:0000256" key="2">
    <source>
        <dbReference type="ARBA" id="ARBA00022741"/>
    </source>
</evidence>
<evidence type="ECO:0000256" key="4">
    <source>
        <dbReference type="PROSITE-ProRule" id="PRU00409"/>
    </source>
</evidence>
<evidence type="ECO:0000313" key="7">
    <source>
        <dbReference type="Proteomes" id="UP001271640"/>
    </source>
</evidence>
<dbReference type="Gene3D" id="3.40.50.20">
    <property type="match status" value="1"/>
</dbReference>
<reference evidence="7" key="1">
    <citation type="journal article" date="2024" name="Toxins">
        <title>Genome Sequence Analysis of Native Xenorhabdus Strains Isolated from Entomopathogenic Nematodes in Argentina.</title>
        <authorList>
            <person name="Palma L."/>
            <person name="Frizzo L."/>
            <person name="Kaiser S."/>
            <person name="Berry C."/>
            <person name="Caballero P."/>
            <person name="Bode H.B."/>
            <person name="Del Valle E.E."/>
        </authorList>
    </citation>
    <scope>NUCLEOTIDE SEQUENCE [LARGE SCALE GENOMIC DNA]</scope>
    <source>
        <strain evidence="7">Reich</strain>
    </source>
</reference>
<comment type="caution">
    <text evidence="6">The sequence shown here is derived from an EMBL/GenBank/DDBJ whole genome shotgun (WGS) entry which is preliminary data.</text>
</comment>
<keyword evidence="3 4" id="KW-0067">ATP-binding</keyword>
<evidence type="ECO:0000256" key="3">
    <source>
        <dbReference type="ARBA" id="ARBA00022840"/>
    </source>
</evidence>
<keyword evidence="7" id="KW-1185">Reference proteome</keyword>
<dbReference type="InterPro" id="IPR011761">
    <property type="entry name" value="ATP-grasp"/>
</dbReference>
<evidence type="ECO:0000313" key="6">
    <source>
        <dbReference type="EMBL" id="MDX8000313.1"/>
    </source>
</evidence>
<dbReference type="EMBL" id="VCDP01000058">
    <property type="protein sequence ID" value="MDX8000313.1"/>
    <property type="molecule type" value="Genomic_DNA"/>
</dbReference>
<evidence type="ECO:0000259" key="5">
    <source>
        <dbReference type="PROSITE" id="PS50975"/>
    </source>
</evidence>
<dbReference type="PROSITE" id="PS50975">
    <property type="entry name" value="ATP_GRASP"/>
    <property type="match status" value="1"/>
</dbReference>
<feature type="domain" description="ATP-grasp" evidence="5">
    <location>
        <begin position="139"/>
        <end position="351"/>
    </location>
</feature>
<sequence length="455" mass="52081">MSLEIHINNKASFHHGKPVIFCMPDIKDSELFIQLCYQYHLNIILLIKKKWLDSTDCSSALAYLVLDDPLAENISKRITTAIKQVKDTLAILSDPIHIDYFIAFSELHVELMATIAADINQDNHVVDVARSFRDKWVMRNLANENGISCPKFTLASEMLNSPEHFRRFVESVEQSAKDKGNQSGFIVKPRSFWGSMGVTAHSNPASLLRTLQQLDTPEAYLVEEKIQGNLLHVDTAVLRHKIIYQGIGVYCCSLLSTDQTADEQTELSHFIWHTMRPDSPDSHRLFKFNQQVLQAFNLEYGFTHTEIFIEENTNELVLCETASRPPGIKLFDLHAQAYNKHAFDVFINALISPPSVYTENHIEKTDANCIGLIIFNPPIGRVEFITPIEDIIDEHVIEWEQYAKTGSCFSNTHYTEKMGYIICSAKNEHECKAYLNNYNNKFHYTTYPVIKTKQD</sequence>
<dbReference type="PANTHER" id="PTHR43585:SF2">
    <property type="entry name" value="ATP-GRASP ENZYME FSQD"/>
    <property type="match status" value="1"/>
</dbReference>
<dbReference type="Proteomes" id="UP001271640">
    <property type="component" value="Unassembled WGS sequence"/>
</dbReference>
<dbReference type="Gene3D" id="3.30.470.20">
    <property type="entry name" value="ATP-grasp fold, B domain"/>
    <property type="match status" value="1"/>
</dbReference>
<proteinExistence type="predicted"/>
<accession>A0ABU4SNT6</accession>
<organism evidence="6 7">
    <name type="scientific">Xenorhabdus littoralis</name>
    <dbReference type="NCBI Taxonomy" id="2582835"/>
    <lineage>
        <taxon>Bacteria</taxon>
        <taxon>Pseudomonadati</taxon>
        <taxon>Pseudomonadota</taxon>
        <taxon>Gammaproteobacteria</taxon>
        <taxon>Enterobacterales</taxon>
        <taxon>Morganellaceae</taxon>
        <taxon>Xenorhabdus</taxon>
    </lineage>
</organism>
<dbReference type="PANTHER" id="PTHR43585">
    <property type="entry name" value="FUMIPYRROLE BIOSYNTHESIS PROTEIN C"/>
    <property type="match status" value="1"/>
</dbReference>
<dbReference type="InterPro" id="IPR052032">
    <property type="entry name" value="ATP-dep_AA_Ligase"/>
</dbReference>
<gene>
    <name evidence="6" type="ORF">FE394_14190</name>
</gene>
<keyword evidence="1" id="KW-0436">Ligase</keyword>